<dbReference type="InterPro" id="IPR000682">
    <property type="entry name" value="PCMT"/>
</dbReference>
<dbReference type="CDD" id="cd02440">
    <property type="entry name" value="AdoMet_MTases"/>
    <property type="match status" value="1"/>
</dbReference>
<dbReference type="RefSeq" id="WP_210222243.1">
    <property type="nucleotide sequence ID" value="NZ_CP072801.1"/>
</dbReference>
<evidence type="ECO:0000256" key="1">
    <source>
        <dbReference type="ARBA" id="ARBA00005369"/>
    </source>
</evidence>
<gene>
    <name evidence="4" type="ORF">J9253_18015</name>
</gene>
<dbReference type="Proteomes" id="UP000672039">
    <property type="component" value="Chromosome"/>
</dbReference>
<evidence type="ECO:0000256" key="3">
    <source>
        <dbReference type="ARBA" id="ARBA00030757"/>
    </source>
</evidence>
<dbReference type="Pfam" id="PF01135">
    <property type="entry name" value="PCMT"/>
    <property type="match status" value="1"/>
</dbReference>
<comment type="similarity">
    <text evidence="1">Belongs to the methyltransferase superfamily. L-isoaspartyl/D-aspartyl protein methyltransferase family.</text>
</comment>
<dbReference type="EMBL" id="CP072801">
    <property type="protein sequence ID" value="QTR45861.1"/>
    <property type="molecule type" value="Genomic_DNA"/>
</dbReference>
<protein>
    <recommendedName>
        <fullName evidence="2">Protein-L-isoaspartate O-methyltransferase</fullName>
    </recommendedName>
    <alternativeName>
        <fullName evidence="3">Protein L-isoaspartyl methyltransferase</fullName>
    </alternativeName>
</protein>
<accession>A0ABX7WRK1</accession>
<evidence type="ECO:0000256" key="2">
    <source>
        <dbReference type="ARBA" id="ARBA00013346"/>
    </source>
</evidence>
<dbReference type="Gene3D" id="3.40.50.150">
    <property type="entry name" value="Vaccinia Virus protein VP39"/>
    <property type="match status" value="1"/>
</dbReference>
<sequence length="219" mass="24670">MNLEHARFNMIEQQIRPWDVLDQTILETFGFIQRELFVPKVHKTLAFADVEIPLAHGEHMMFPRMEARMLQALAITPEDTCLEIGTGSGFVTACLSHISKHVDSVDIYDDFIRQTEERLFSLKLRNHTLHTADALRDKGTGKQYDVIAVTGSIPAYLPNFETQLAVGGRLFIVVGRGAAMQAMLVKREEEGEFTRTALFETRLQALVGADSDAGRDFVF</sequence>
<dbReference type="InterPro" id="IPR029063">
    <property type="entry name" value="SAM-dependent_MTases_sf"/>
</dbReference>
<organism evidence="4 5">
    <name type="scientific">Thiothrix litoralis</name>
    <dbReference type="NCBI Taxonomy" id="2891210"/>
    <lineage>
        <taxon>Bacteria</taxon>
        <taxon>Pseudomonadati</taxon>
        <taxon>Pseudomonadota</taxon>
        <taxon>Gammaproteobacteria</taxon>
        <taxon>Thiotrichales</taxon>
        <taxon>Thiotrichaceae</taxon>
        <taxon>Thiothrix</taxon>
    </lineage>
</organism>
<keyword evidence="5" id="KW-1185">Reference proteome</keyword>
<proteinExistence type="inferred from homology"/>
<evidence type="ECO:0000313" key="5">
    <source>
        <dbReference type="Proteomes" id="UP000672039"/>
    </source>
</evidence>
<evidence type="ECO:0000313" key="4">
    <source>
        <dbReference type="EMBL" id="QTR45861.1"/>
    </source>
</evidence>
<name>A0ABX7WRK1_9GAMM</name>
<dbReference type="SUPFAM" id="SSF53335">
    <property type="entry name" value="S-adenosyl-L-methionine-dependent methyltransferases"/>
    <property type="match status" value="1"/>
</dbReference>
<dbReference type="PANTHER" id="PTHR11579">
    <property type="entry name" value="PROTEIN-L-ISOASPARTATE O-METHYLTRANSFERASE"/>
    <property type="match status" value="1"/>
</dbReference>
<reference evidence="4 5" key="1">
    <citation type="submission" date="2021-04" db="EMBL/GenBank/DDBJ databases">
        <title>Genomics, taxonomy and metabolism of representatives of sulfur bacteria of the genus Thiothrix: Thiothrix fructosivorans QT, Thiothrix unzii A1T and three new species, Thiothrix subterranea sp. nov., Thiothrix litoralis sp. nov. and 'Candidatus Thiothrix anitrata' sp. nov.</title>
        <authorList>
            <person name="Ravin N.V."/>
            <person name="Smolyakov D."/>
            <person name="Rudenko T.S."/>
            <person name="Mardanov A.V."/>
            <person name="Beletsky A.V."/>
            <person name="Markov N.D."/>
            <person name="Fomenkov A.I."/>
            <person name="Roberts R.J."/>
            <person name="Karnachuk O.V."/>
            <person name="Novikov A."/>
            <person name="Grabovich M.Y."/>
        </authorList>
    </citation>
    <scope>NUCLEOTIDE SEQUENCE [LARGE SCALE GENOMIC DNA]</scope>
    <source>
        <strain evidence="4 5">AS</strain>
    </source>
</reference>
<dbReference type="PANTHER" id="PTHR11579:SF18">
    <property type="entry name" value="PROTEIN-L-ISOASPARTATE O-METHYLTRANSFERASE"/>
    <property type="match status" value="1"/>
</dbReference>